<dbReference type="AlphaFoldDB" id="A0A1H5ZUJ7"/>
<keyword evidence="2" id="KW-1185">Reference proteome</keyword>
<evidence type="ECO:0000313" key="1">
    <source>
        <dbReference type="EMBL" id="SEG39871.1"/>
    </source>
</evidence>
<evidence type="ECO:0000313" key="2">
    <source>
        <dbReference type="Proteomes" id="UP000236738"/>
    </source>
</evidence>
<accession>A0A1H5ZUJ7</accession>
<name>A0A1H5ZUJ7_9FLAO</name>
<reference evidence="2" key="1">
    <citation type="submission" date="2016-10" db="EMBL/GenBank/DDBJ databases">
        <authorList>
            <person name="Varghese N."/>
            <person name="Submissions S."/>
        </authorList>
    </citation>
    <scope>NUCLEOTIDE SEQUENCE [LARGE SCALE GENOMIC DNA]</scope>
    <source>
        <strain evidence="2">DSM 21580</strain>
    </source>
</reference>
<dbReference type="RefSeq" id="WP_103914082.1">
    <property type="nucleotide sequence ID" value="NZ_FNUS01000005.1"/>
</dbReference>
<dbReference type="EMBL" id="FNUS01000005">
    <property type="protein sequence ID" value="SEG39871.1"/>
    <property type="molecule type" value="Genomic_DNA"/>
</dbReference>
<protein>
    <submittedName>
        <fullName evidence="1">Bacteriophage abortive infection AbiH</fullName>
    </submittedName>
</protein>
<sequence>MPKILITGNGFDLNFNLPTSYSDLMAVLSFIEKNIIFNFESIYSNSANFNNIEKYFDNKINFDIDGINSLKDDLKQNLWFQFFKNELSIETWINFENKINYVINSLLSSISIINEKFFSQKPVGLNLQFYKPSTLNNNIEIINILSFFKIILKSADNYNWTFNKEYLIKKYNYFISLDTQKIVNFLNQQLIEFKNIFNNYFSLFIIPLYDNNEIKFDKKILRAINYYFTFNYTPTFEKFFPSNIKSNYLHGRINSAKNSIVLGINDVPNNIDNKIYFLPFTKYYQKLNNSTDYFFLDEIKDLNKNSSTTNYEFYFWGHSLDRSDEDYINEIFDFTKINSNMKKIIVIYHDDVSRSKLLLNLLDIRGKRDILSKMRKKELIFHKANSIELIDALNKDIHVKIYSTPTIH</sequence>
<dbReference type="Proteomes" id="UP000236738">
    <property type="component" value="Unassembled WGS sequence"/>
</dbReference>
<dbReference type="Pfam" id="PF14253">
    <property type="entry name" value="AbiH"/>
    <property type="match status" value="1"/>
</dbReference>
<dbReference type="InterPro" id="IPR025935">
    <property type="entry name" value="AbiH"/>
</dbReference>
<gene>
    <name evidence="1" type="ORF">SAMN05421847_2208</name>
</gene>
<dbReference type="OrthoDB" id="5903604at2"/>
<proteinExistence type="predicted"/>
<organism evidence="1 2">
    <name type="scientific">Halpernia humi</name>
    <dbReference type="NCBI Taxonomy" id="493375"/>
    <lineage>
        <taxon>Bacteria</taxon>
        <taxon>Pseudomonadati</taxon>
        <taxon>Bacteroidota</taxon>
        <taxon>Flavobacteriia</taxon>
        <taxon>Flavobacteriales</taxon>
        <taxon>Weeksellaceae</taxon>
        <taxon>Chryseobacterium group</taxon>
        <taxon>Halpernia</taxon>
    </lineage>
</organism>